<dbReference type="Proteomes" id="UP000481583">
    <property type="component" value="Unassembled WGS sequence"/>
</dbReference>
<evidence type="ECO:0000259" key="2">
    <source>
        <dbReference type="PROSITE" id="PS51480"/>
    </source>
</evidence>
<dbReference type="PROSITE" id="PS51480">
    <property type="entry name" value="DHAL"/>
    <property type="match status" value="1"/>
</dbReference>
<proteinExistence type="predicted"/>
<reference evidence="3 4" key="1">
    <citation type="submission" date="2020-02" db="EMBL/GenBank/DDBJ databases">
        <title>Whole-genome analyses of novel actinobacteria.</title>
        <authorList>
            <person name="Sahin N."/>
        </authorList>
    </citation>
    <scope>NUCLEOTIDE SEQUENCE [LARGE SCALE GENOMIC DNA]</scope>
    <source>
        <strain evidence="3 4">A7024</strain>
    </source>
</reference>
<dbReference type="AlphaFoldDB" id="A0A6G4U728"/>
<feature type="region of interest" description="Disordered" evidence="1">
    <location>
        <begin position="158"/>
        <end position="195"/>
    </location>
</feature>
<dbReference type="SUPFAM" id="SSF101473">
    <property type="entry name" value="DhaL-like"/>
    <property type="match status" value="1"/>
</dbReference>
<name>A0A6G4U728_9ACTN</name>
<dbReference type="GO" id="GO:0004371">
    <property type="term" value="F:glycerone kinase activity"/>
    <property type="evidence" value="ECO:0007669"/>
    <property type="project" value="InterPro"/>
</dbReference>
<dbReference type="InterPro" id="IPR004007">
    <property type="entry name" value="DhaL_dom"/>
</dbReference>
<evidence type="ECO:0000313" key="3">
    <source>
        <dbReference type="EMBL" id="NGN67516.1"/>
    </source>
</evidence>
<organism evidence="3 4">
    <name type="scientific">Streptomyces coryli</name>
    <dbReference type="NCBI Taxonomy" id="1128680"/>
    <lineage>
        <taxon>Bacteria</taxon>
        <taxon>Bacillati</taxon>
        <taxon>Actinomycetota</taxon>
        <taxon>Actinomycetes</taxon>
        <taxon>Kitasatosporales</taxon>
        <taxon>Streptomycetaceae</taxon>
        <taxon>Streptomyces</taxon>
    </lineage>
</organism>
<evidence type="ECO:0000256" key="1">
    <source>
        <dbReference type="SAM" id="MobiDB-lite"/>
    </source>
</evidence>
<feature type="non-terminal residue" evidence="3">
    <location>
        <position position="291"/>
    </location>
</feature>
<dbReference type="GO" id="GO:0006071">
    <property type="term" value="P:glycerol metabolic process"/>
    <property type="evidence" value="ECO:0007669"/>
    <property type="project" value="InterPro"/>
</dbReference>
<sequence>MLDAPAVRTWCALALDALGRSREEIDAINVFPVADGDTGTNLYLTVESAAQAVDAVFTAYDPGAPTPADTLQAMAHGALLGAMGNSGTILAQWLRGASGREAAAGSGADGDALRLAAALEEAATAARAAVAHPVEGTMVTVAAAAAAAARAALPGDVRAAAGRPTGPAGARGTESGGADGTTASADGTTAPGGAPAADTAAVALAAYEGARTALRGTPDQLPALAAAGVVDAGGLGLLTVLGALADALAGEGAATRLTARGNAHEGTATQPKAPPQPQTADDPALAPPPIP</sequence>
<feature type="compositionally biased region" description="Low complexity" evidence="1">
    <location>
        <begin position="180"/>
        <end position="195"/>
    </location>
</feature>
<dbReference type="PANTHER" id="PTHR33434:SF4">
    <property type="entry name" value="PHOSPHATASE PROTEIN"/>
    <property type="match status" value="1"/>
</dbReference>
<feature type="domain" description="DhaL" evidence="2">
    <location>
        <begin position="5"/>
        <end position="246"/>
    </location>
</feature>
<dbReference type="Gene3D" id="1.25.40.340">
    <property type="match status" value="1"/>
</dbReference>
<dbReference type="PANTHER" id="PTHR33434">
    <property type="entry name" value="DEGV DOMAIN-CONTAINING PROTEIN DR_1986-RELATED"/>
    <property type="match status" value="1"/>
</dbReference>
<dbReference type="SMART" id="SM01120">
    <property type="entry name" value="Dak2"/>
    <property type="match status" value="1"/>
</dbReference>
<dbReference type="RefSeq" id="WP_165240807.1">
    <property type="nucleotide sequence ID" value="NZ_JAAKZV010000146.1"/>
</dbReference>
<keyword evidence="4" id="KW-1185">Reference proteome</keyword>
<protein>
    <submittedName>
        <fullName evidence="3">DAK2 domain-containing protein</fullName>
    </submittedName>
</protein>
<dbReference type="InterPro" id="IPR036117">
    <property type="entry name" value="DhaL_dom_sf"/>
</dbReference>
<dbReference type="Pfam" id="PF02734">
    <property type="entry name" value="Dak2"/>
    <property type="match status" value="1"/>
</dbReference>
<feature type="compositionally biased region" description="Low complexity" evidence="1">
    <location>
        <begin position="158"/>
        <end position="173"/>
    </location>
</feature>
<dbReference type="EMBL" id="JAAKZV010000146">
    <property type="protein sequence ID" value="NGN67516.1"/>
    <property type="molecule type" value="Genomic_DNA"/>
</dbReference>
<comment type="caution">
    <text evidence="3">The sequence shown here is derived from an EMBL/GenBank/DDBJ whole genome shotgun (WGS) entry which is preliminary data.</text>
</comment>
<dbReference type="InterPro" id="IPR050270">
    <property type="entry name" value="DegV_domain_contain"/>
</dbReference>
<feature type="region of interest" description="Disordered" evidence="1">
    <location>
        <begin position="258"/>
        <end position="291"/>
    </location>
</feature>
<evidence type="ECO:0000313" key="4">
    <source>
        <dbReference type="Proteomes" id="UP000481583"/>
    </source>
</evidence>
<accession>A0A6G4U728</accession>
<gene>
    <name evidence="3" type="ORF">G5C51_26875</name>
</gene>